<evidence type="ECO:0008006" key="9">
    <source>
        <dbReference type="Google" id="ProtNLM"/>
    </source>
</evidence>
<feature type="transmembrane region" description="Helical" evidence="6">
    <location>
        <begin position="148"/>
        <end position="168"/>
    </location>
</feature>
<dbReference type="STRING" id="197479.BFW38_09575"/>
<evidence type="ECO:0000256" key="1">
    <source>
        <dbReference type="ARBA" id="ARBA00004141"/>
    </source>
</evidence>
<proteinExistence type="inferred from homology"/>
<evidence type="ECO:0000256" key="3">
    <source>
        <dbReference type="ARBA" id="ARBA00022692"/>
    </source>
</evidence>
<evidence type="ECO:0000313" key="8">
    <source>
        <dbReference type="Proteomes" id="UP000094291"/>
    </source>
</evidence>
<dbReference type="RefSeq" id="WP_068998237.1">
    <property type="nucleotide sequence ID" value="NZ_MDTQ01000001.1"/>
</dbReference>
<protein>
    <recommendedName>
        <fullName evidence="9">EamA domain-containing protein</fullName>
    </recommendedName>
</protein>
<feature type="transmembrane region" description="Helical" evidence="6">
    <location>
        <begin position="97"/>
        <end position="118"/>
    </location>
</feature>
<feature type="transmembrane region" description="Helical" evidence="6">
    <location>
        <begin position="273"/>
        <end position="289"/>
    </location>
</feature>
<name>A0A1E2VA68_9GAMM</name>
<keyword evidence="3 6" id="KW-0812">Transmembrane</keyword>
<organism evidence="7 8">
    <name type="scientific">Terasakiispira papahanaumokuakeensis</name>
    <dbReference type="NCBI Taxonomy" id="197479"/>
    <lineage>
        <taxon>Bacteria</taxon>
        <taxon>Pseudomonadati</taxon>
        <taxon>Pseudomonadota</taxon>
        <taxon>Gammaproteobacteria</taxon>
        <taxon>Oceanospirillales</taxon>
        <taxon>Terasakiispira</taxon>
    </lineage>
</organism>
<feature type="transmembrane region" description="Helical" evidence="6">
    <location>
        <begin position="245"/>
        <end position="267"/>
    </location>
</feature>
<comment type="caution">
    <text evidence="7">The sequence shown here is derived from an EMBL/GenBank/DDBJ whole genome shotgun (WGS) entry which is preliminary data.</text>
</comment>
<feature type="transmembrane region" description="Helical" evidence="6">
    <location>
        <begin position="69"/>
        <end position="91"/>
    </location>
</feature>
<accession>A0A1E2VA68</accession>
<dbReference type="Proteomes" id="UP000094291">
    <property type="component" value="Unassembled WGS sequence"/>
</dbReference>
<dbReference type="InterPro" id="IPR037185">
    <property type="entry name" value="EmrE-like"/>
</dbReference>
<reference evidence="7 8" key="1">
    <citation type="submission" date="2016-08" db="EMBL/GenBank/DDBJ databases">
        <authorList>
            <person name="Seilhamer J.J."/>
        </authorList>
    </citation>
    <scope>NUCLEOTIDE SEQUENCE [LARGE SCALE GENOMIC DNA]</scope>
    <source>
        <strain evidence="7 8">PH27A</strain>
    </source>
</reference>
<keyword evidence="8" id="KW-1185">Reference proteome</keyword>
<evidence type="ECO:0000256" key="5">
    <source>
        <dbReference type="ARBA" id="ARBA00023136"/>
    </source>
</evidence>
<feature type="transmembrane region" description="Helical" evidence="6">
    <location>
        <begin position="37"/>
        <end position="57"/>
    </location>
</feature>
<dbReference type="PANTHER" id="PTHR32322">
    <property type="entry name" value="INNER MEMBRANE TRANSPORTER"/>
    <property type="match status" value="1"/>
</dbReference>
<evidence type="ECO:0000256" key="6">
    <source>
        <dbReference type="SAM" id="Phobius"/>
    </source>
</evidence>
<dbReference type="GO" id="GO:0016020">
    <property type="term" value="C:membrane"/>
    <property type="evidence" value="ECO:0007669"/>
    <property type="project" value="UniProtKB-SubCell"/>
</dbReference>
<gene>
    <name evidence="7" type="ORF">BFW38_09575</name>
</gene>
<comment type="similarity">
    <text evidence="2">Belongs to the EamA transporter family.</text>
</comment>
<dbReference type="InterPro" id="IPR050638">
    <property type="entry name" value="AA-Vitamin_Transporters"/>
</dbReference>
<evidence type="ECO:0000256" key="4">
    <source>
        <dbReference type="ARBA" id="ARBA00022989"/>
    </source>
</evidence>
<dbReference type="EMBL" id="MDTQ01000001">
    <property type="protein sequence ID" value="ODC03752.1"/>
    <property type="molecule type" value="Genomic_DNA"/>
</dbReference>
<sequence length="307" mass="33047">MSRRQSFQAVLCLLVVGGLLCLSLIVAKWAHQMGLPQLSFLMLAMGVAGVLLLIGGRMMGHTWVWRADVWRYAVFSGGLMAFPNALGFVAVGHVGAGYLAMNMAFPPLMTWGIAVLLGMEKMRPVRLIGVLTGLSGALILAWGKQQTLGADAIWAIWVLFMPLTLAVGNIYRTRAWPKQVSVMQLSGSMLVAAALWLIPPALIWESSTLQTVFLPEAWGLLLLEVLVFVVMYVLFFVLQRLAGPVYLSQIGSVAALSGSLVAVFGLGEVAPDHFAVAALLVLLGVVIFQQSAQSSSVKKPIERGSEV</sequence>
<keyword evidence="4 6" id="KW-1133">Transmembrane helix</keyword>
<dbReference type="PANTHER" id="PTHR32322:SF2">
    <property type="entry name" value="EAMA DOMAIN-CONTAINING PROTEIN"/>
    <property type="match status" value="1"/>
</dbReference>
<feature type="transmembrane region" description="Helical" evidence="6">
    <location>
        <begin position="180"/>
        <end position="198"/>
    </location>
</feature>
<keyword evidence="5 6" id="KW-0472">Membrane</keyword>
<evidence type="ECO:0000313" key="7">
    <source>
        <dbReference type="EMBL" id="ODC03752.1"/>
    </source>
</evidence>
<evidence type="ECO:0000256" key="2">
    <source>
        <dbReference type="ARBA" id="ARBA00007362"/>
    </source>
</evidence>
<dbReference type="AlphaFoldDB" id="A0A1E2VA68"/>
<feature type="transmembrane region" description="Helical" evidence="6">
    <location>
        <begin position="125"/>
        <end position="142"/>
    </location>
</feature>
<comment type="subcellular location">
    <subcellularLocation>
        <location evidence="1">Membrane</location>
        <topology evidence="1">Multi-pass membrane protein</topology>
    </subcellularLocation>
</comment>
<feature type="transmembrane region" description="Helical" evidence="6">
    <location>
        <begin position="218"/>
        <end position="238"/>
    </location>
</feature>
<dbReference type="SUPFAM" id="SSF103481">
    <property type="entry name" value="Multidrug resistance efflux transporter EmrE"/>
    <property type="match status" value="2"/>
</dbReference>